<comment type="caution">
    <text evidence="17">The sequence shown here is derived from an EMBL/GenBank/DDBJ whole genome shotgun (WGS) entry which is preliminary data.</text>
</comment>
<feature type="transmembrane region" description="Helical" evidence="13">
    <location>
        <begin position="326"/>
        <end position="349"/>
    </location>
</feature>
<dbReference type="GO" id="GO:0034040">
    <property type="term" value="F:ATPase-coupled lipid transmembrane transporter activity"/>
    <property type="evidence" value="ECO:0007669"/>
    <property type="project" value="TreeGrafter"/>
</dbReference>
<keyword evidence="18" id="KW-1185">Reference proteome</keyword>
<dbReference type="SUPFAM" id="SSF52540">
    <property type="entry name" value="P-loop containing nucleoside triphosphate hydrolases"/>
    <property type="match status" value="1"/>
</dbReference>
<comment type="similarity">
    <text evidence="12">Belongs to the ABC transporter superfamily. Lipid exporter (TC 3.A.1.106) family.</text>
</comment>
<dbReference type="PANTHER" id="PTHR24221:SF654">
    <property type="entry name" value="ATP-BINDING CASSETTE SUB-FAMILY B MEMBER 6"/>
    <property type="match status" value="1"/>
</dbReference>
<sequence>MTVDRRFRREAVAWRDRPAGGDALPGTSWKLTGDGRHAVPWRDLLRRPRGRRVPVRTQSQLSDCGPTSLQMVLAHHGIQAGIDELRRQTNAGRDGVSAQVLLATARRYGLTARGVRTGLDGLRRLPAATILFWNFSHFVVLERATESFLYIVDPALGRRRVPREAAGKAFTGVALEFRPPADAPAVPAARSRRAPVHAGAGNWRYLAGFFPRTTAWVPLAAASLLLILFNFAAPFGSAYLIDTATARDGRADAALLLCLAAVLVLAFVLLQAVRGLAIAALQATADQRVTLRVLRHLLSLPYDYFVRRHPGDLAMRVRTSTAVRQVLTSSAMSTVFDGLLVLGYLTLLFLADTQLALVVDALAVLQLAVTVLGWRRQEYLNADALESQAVAEGELIEILNGALTLKASGLEEVAGERWSATFADELRTRNRSRRSTALRGAVLSGLQFAAPVTVLLLGAQQVADGHTPLGTVVAFSTLTMGLFVPLTNLMQTTLQVASLGRTLARLADILESRPEGRPPDAAPGPPVTDGELRLTGVGFSYEGSTRPALRDVDLTVAPGSVLAVLGRSGSGKSTLGALIAGLYLPTEGTVAVDGAATDRIDRVAMRRQISYVSQDTRLFGGSIRSNIVLGAPDATQEQIERAARAAEIHADIQSMPMRYETLLGPGGAGISGGQRQRIALARALVRSPRLLVLDEATSALDPSTEERVLRNVAALGRTVVLIAHRLTAASVADGVVVVDNGRVVRRDTADAPTSGNG</sequence>
<keyword evidence="6" id="KW-0645">Protease</keyword>
<dbReference type="GO" id="GO:0005524">
    <property type="term" value="F:ATP binding"/>
    <property type="evidence" value="ECO:0007669"/>
    <property type="project" value="UniProtKB-KW"/>
</dbReference>
<comment type="subcellular location">
    <subcellularLocation>
        <location evidence="1">Cell membrane</location>
        <topology evidence="1">Multi-pass membrane protein</topology>
    </subcellularLocation>
</comment>
<dbReference type="InterPro" id="IPR027417">
    <property type="entry name" value="P-loop_NTPase"/>
</dbReference>
<dbReference type="RefSeq" id="WP_145910745.1">
    <property type="nucleotide sequence ID" value="NZ_BAAAMZ010000001.1"/>
</dbReference>
<name>A0A561SG66_9ACTN</name>
<keyword evidence="10 13" id="KW-0472">Membrane</keyword>
<dbReference type="EMBL" id="VIWT01000005">
    <property type="protein sequence ID" value="TWF73823.1"/>
    <property type="molecule type" value="Genomic_DNA"/>
</dbReference>
<dbReference type="PROSITE" id="PS50893">
    <property type="entry name" value="ABC_TRANSPORTER_2"/>
    <property type="match status" value="1"/>
</dbReference>
<dbReference type="InterPro" id="IPR039421">
    <property type="entry name" value="Type_1_exporter"/>
</dbReference>
<keyword evidence="5" id="KW-0547">Nucleotide-binding</keyword>
<dbReference type="GO" id="GO:0015031">
    <property type="term" value="P:protein transport"/>
    <property type="evidence" value="ECO:0007669"/>
    <property type="project" value="UniProtKB-KW"/>
</dbReference>
<dbReference type="InterPro" id="IPR005074">
    <property type="entry name" value="Peptidase_C39"/>
</dbReference>
<dbReference type="InterPro" id="IPR003593">
    <property type="entry name" value="AAA+_ATPase"/>
</dbReference>
<dbReference type="Pfam" id="PF00664">
    <property type="entry name" value="ABC_membrane"/>
    <property type="match status" value="1"/>
</dbReference>
<dbReference type="Proteomes" id="UP000317940">
    <property type="component" value="Unassembled WGS sequence"/>
</dbReference>
<dbReference type="InterPro" id="IPR017871">
    <property type="entry name" value="ABC_transporter-like_CS"/>
</dbReference>
<dbReference type="PROSITE" id="PS50990">
    <property type="entry name" value="PEPTIDASE_C39"/>
    <property type="match status" value="1"/>
</dbReference>
<dbReference type="OrthoDB" id="9806127at2"/>
<dbReference type="Gene3D" id="3.40.50.300">
    <property type="entry name" value="P-loop containing nucleotide triphosphate hydrolases"/>
    <property type="match status" value="1"/>
</dbReference>
<reference evidence="17 18" key="1">
    <citation type="submission" date="2019-06" db="EMBL/GenBank/DDBJ databases">
        <title>Sequencing the genomes of 1000 actinobacteria strains.</title>
        <authorList>
            <person name="Klenk H.-P."/>
        </authorList>
    </citation>
    <scope>NUCLEOTIDE SEQUENCE [LARGE SCALE GENOMIC DNA]</scope>
    <source>
        <strain evidence="17 18">DSM 44826</strain>
    </source>
</reference>
<evidence type="ECO:0000256" key="4">
    <source>
        <dbReference type="ARBA" id="ARBA00022692"/>
    </source>
</evidence>
<feature type="domain" description="ABC transmembrane type-1" evidence="15">
    <location>
        <begin position="219"/>
        <end position="498"/>
    </location>
</feature>
<evidence type="ECO:0000256" key="11">
    <source>
        <dbReference type="ARBA" id="ARBA00043264"/>
    </source>
</evidence>
<evidence type="ECO:0000256" key="2">
    <source>
        <dbReference type="ARBA" id="ARBA00022448"/>
    </source>
</evidence>
<evidence type="ECO:0000256" key="8">
    <source>
        <dbReference type="ARBA" id="ARBA00022927"/>
    </source>
</evidence>
<dbReference type="GO" id="GO:0043213">
    <property type="term" value="P:bacteriocin transport"/>
    <property type="evidence" value="ECO:0007669"/>
    <property type="project" value="UniProtKB-KW"/>
</dbReference>
<dbReference type="AlphaFoldDB" id="A0A561SG66"/>
<keyword evidence="3" id="KW-1003">Cell membrane</keyword>
<protein>
    <submittedName>
        <fullName evidence="17">ABC-type bacteriocin/lantibiotic exporter with double-glycine peptidase domain</fullName>
    </submittedName>
</protein>
<dbReference type="GO" id="GO:0008234">
    <property type="term" value="F:cysteine-type peptidase activity"/>
    <property type="evidence" value="ECO:0007669"/>
    <property type="project" value="UniProtKB-KW"/>
</dbReference>
<dbReference type="PROSITE" id="PS00211">
    <property type="entry name" value="ABC_TRANSPORTER_1"/>
    <property type="match status" value="1"/>
</dbReference>
<accession>A0A561SG66</accession>
<evidence type="ECO:0000259" key="15">
    <source>
        <dbReference type="PROSITE" id="PS50929"/>
    </source>
</evidence>
<keyword evidence="6" id="KW-0788">Thiol protease</keyword>
<keyword evidence="4 13" id="KW-0812">Transmembrane</keyword>
<dbReference type="InterPro" id="IPR011527">
    <property type="entry name" value="ABC1_TM_dom"/>
</dbReference>
<dbReference type="PANTHER" id="PTHR24221">
    <property type="entry name" value="ATP-BINDING CASSETTE SUB-FAMILY B"/>
    <property type="match status" value="1"/>
</dbReference>
<evidence type="ECO:0000256" key="7">
    <source>
        <dbReference type="ARBA" id="ARBA00022840"/>
    </source>
</evidence>
<dbReference type="SUPFAM" id="SSF90123">
    <property type="entry name" value="ABC transporter transmembrane region"/>
    <property type="match status" value="1"/>
</dbReference>
<evidence type="ECO:0000313" key="18">
    <source>
        <dbReference type="Proteomes" id="UP000317940"/>
    </source>
</evidence>
<dbReference type="Pfam" id="PF03412">
    <property type="entry name" value="Peptidase_C39"/>
    <property type="match status" value="1"/>
</dbReference>
<evidence type="ECO:0000256" key="1">
    <source>
        <dbReference type="ARBA" id="ARBA00004651"/>
    </source>
</evidence>
<feature type="domain" description="ABC transporter" evidence="14">
    <location>
        <begin position="532"/>
        <end position="757"/>
    </location>
</feature>
<organism evidence="17 18">
    <name type="scientific">Kitasatospora viridis</name>
    <dbReference type="NCBI Taxonomy" id="281105"/>
    <lineage>
        <taxon>Bacteria</taxon>
        <taxon>Bacillati</taxon>
        <taxon>Actinomycetota</taxon>
        <taxon>Actinomycetes</taxon>
        <taxon>Kitasatosporales</taxon>
        <taxon>Streptomycetaceae</taxon>
        <taxon>Kitasatospora</taxon>
    </lineage>
</organism>
<dbReference type="GO" id="GO:0006508">
    <property type="term" value="P:proteolysis"/>
    <property type="evidence" value="ECO:0007669"/>
    <property type="project" value="InterPro"/>
</dbReference>
<feature type="transmembrane region" description="Helical" evidence="13">
    <location>
        <begin position="355"/>
        <end position="374"/>
    </location>
</feature>
<dbReference type="GO" id="GO:0016887">
    <property type="term" value="F:ATP hydrolysis activity"/>
    <property type="evidence" value="ECO:0007669"/>
    <property type="project" value="InterPro"/>
</dbReference>
<evidence type="ECO:0000313" key="17">
    <source>
        <dbReference type="EMBL" id="TWF73823.1"/>
    </source>
</evidence>
<keyword evidence="8" id="KW-0653">Protein transport</keyword>
<feature type="transmembrane region" description="Helical" evidence="13">
    <location>
        <begin position="469"/>
        <end position="489"/>
    </location>
</feature>
<dbReference type="InterPro" id="IPR036640">
    <property type="entry name" value="ABC1_TM_sf"/>
</dbReference>
<dbReference type="SMART" id="SM00382">
    <property type="entry name" value="AAA"/>
    <property type="match status" value="1"/>
</dbReference>
<evidence type="ECO:0000256" key="10">
    <source>
        <dbReference type="ARBA" id="ARBA00023136"/>
    </source>
</evidence>
<feature type="domain" description="Peptidase C39" evidence="16">
    <location>
        <begin position="58"/>
        <end position="177"/>
    </location>
</feature>
<evidence type="ECO:0000256" key="13">
    <source>
        <dbReference type="SAM" id="Phobius"/>
    </source>
</evidence>
<dbReference type="PROSITE" id="PS50929">
    <property type="entry name" value="ABC_TM1F"/>
    <property type="match status" value="1"/>
</dbReference>
<dbReference type="GO" id="GO:0140359">
    <property type="term" value="F:ABC-type transporter activity"/>
    <property type="evidence" value="ECO:0007669"/>
    <property type="project" value="InterPro"/>
</dbReference>
<evidence type="ECO:0000256" key="12">
    <source>
        <dbReference type="ARBA" id="ARBA00061644"/>
    </source>
</evidence>
<keyword evidence="9 13" id="KW-1133">Transmembrane helix</keyword>
<keyword evidence="6" id="KW-0378">Hydrolase</keyword>
<dbReference type="InterPro" id="IPR003439">
    <property type="entry name" value="ABC_transporter-like_ATP-bd"/>
</dbReference>
<evidence type="ECO:0000256" key="6">
    <source>
        <dbReference type="ARBA" id="ARBA00022807"/>
    </source>
</evidence>
<evidence type="ECO:0000256" key="5">
    <source>
        <dbReference type="ARBA" id="ARBA00022741"/>
    </source>
</evidence>
<keyword evidence="11" id="KW-0080">Bacteriocin transport</keyword>
<evidence type="ECO:0000256" key="3">
    <source>
        <dbReference type="ARBA" id="ARBA00022475"/>
    </source>
</evidence>
<dbReference type="Pfam" id="PF00005">
    <property type="entry name" value="ABC_tran"/>
    <property type="match status" value="1"/>
</dbReference>
<evidence type="ECO:0000259" key="16">
    <source>
        <dbReference type="PROSITE" id="PS50990"/>
    </source>
</evidence>
<evidence type="ECO:0000259" key="14">
    <source>
        <dbReference type="PROSITE" id="PS50893"/>
    </source>
</evidence>
<proteinExistence type="inferred from homology"/>
<keyword evidence="2" id="KW-0813">Transport</keyword>
<gene>
    <name evidence="17" type="ORF">FHX73_15450</name>
</gene>
<dbReference type="Gene3D" id="1.20.1560.10">
    <property type="entry name" value="ABC transporter type 1, transmembrane domain"/>
    <property type="match status" value="1"/>
</dbReference>
<dbReference type="FunFam" id="3.40.50.300:FF:000299">
    <property type="entry name" value="ABC transporter ATP-binding protein/permease"/>
    <property type="match status" value="1"/>
</dbReference>
<feature type="transmembrane region" description="Helical" evidence="13">
    <location>
        <begin position="437"/>
        <end position="457"/>
    </location>
</feature>
<feature type="transmembrane region" description="Helical" evidence="13">
    <location>
        <begin position="214"/>
        <end position="233"/>
    </location>
</feature>
<dbReference type="Gene3D" id="3.90.70.10">
    <property type="entry name" value="Cysteine proteinases"/>
    <property type="match status" value="1"/>
</dbReference>
<dbReference type="GO" id="GO:0005886">
    <property type="term" value="C:plasma membrane"/>
    <property type="evidence" value="ECO:0007669"/>
    <property type="project" value="UniProtKB-SubCell"/>
</dbReference>
<evidence type="ECO:0000256" key="9">
    <source>
        <dbReference type="ARBA" id="ARBA00022989"/>
    </source>
</evidence>
<keyword evidence="7" id="KW-0067">ATP-binding</keyword>
<feature type="transmembrane region" description="Helical" evidence="13">
    <location>
        <begin position="253"/>
        <end position="273"/>
    </location>
</feature>